<reference evidence="1 2" key="1">
    <citation type="submission" date="2019-03" db="EMBL/GenBank/DDBJ databases">
        <title>Genomic Encyclopedia of Type Strains, Phase IV (KMG-V): Genome sequencing to study the core and pangenomes of soil and plant-associated prokaryotes.</title>
        <authorList>
            <person name="Whitman W."/>
        </authorList>
    </citation>
    <scope>NUCLEOTIDE SEQUENCE [LARGE SCALE GENOMIC DNA]</scope>
    <source>
        <strain evidence="1 2">Gr42</strain>
    </source>
</reference>
<proteinExistence type="predicted"/>
<keyword evidence="2" id="KW-1185">Reference proteome</keyword>
<accession>A0A4R3R2Y1</accession>
<dbReference type="EMBL" id="SMBJ01000002">
    <property type="protein sequence ID" value="TCU28931.1"/>
    <property type="molecule type" value="Genomic_DNA"/>
</dbReference>
<comment type="caution">
    <text evidence="1">The sequence shown here is derived from an EMBL/GenBank/DDBJ whole genome shotgun (WGS) entry which is preliminary data.</text>
</comment>
<dbReference type="Proteomes" id="UP000295547">
    <property type="component" value="Unassembled WGS sequence"/>
</dbReference>
<protein>
    <submittedName>
        <fullName evidence="1">Uncharacterized protein</fullName>
    </submittedName>
</protein>
<dbReference type="AlphaFoldDB" id="A0A4R3R2Y1"/>
<name>A0A4R3R2Y1_9HYPH</name>
<organism evidence="1 2">
    <name type="scientific">Rhizobium azibense</name>
    <dbReference type="NCBI Taxonomy" id="1136135"/>
    <lineage>
        <taxon>Bacteria</taxon>
        <taxon>Pseudomonadati</taxon>
        <taxon>Pseudomonadota</taxon>
        <taxon>Alphaproteobacteria</taxon>
        <taxon>Hyphomicrobiales</taxon>
        <taxon>Rhizobiaceae</taxon>
        <taxon>Rhizobium/Agrobacterium group</taxon>
        <taxon>Rhizobium</taxon>
    </lineage>
</organism>
<gene>
    <name evidence="1" type="ORF">EV130_102111</name>
</gene>
<evidence type="ECO:0000313" key="2">
    <source>
        <dbReference type="Proteomes" id="UP000295547"/>
    </source>
</evidence>
<sequence>MAAATVAAHRLPGDAGAFQKKCESVSKKLRLPSPGGGTEFFKALTLLCLMALDHVMGRVSLTLQFDRRVGKIATGRLPVETLGSPLNPGVELGARVAGMHRLEFTPYCLGLFAGATQRLANELVLRAEMPVKRHLVGERRICNRIDANAAYAMFAEKLGSRRDDAFPRGDFLVCQHAWDFMRSFGFFYGRSP</sequence>
<evidence type="ECO:0000313" key="1">
    <source>
        <dbReference type="EMBL" id="TCU28931.1"/>
    </source>
</evidence>